<proteinExistence type="predicted"/>
<dbReference type="STRING" id="97481.SAMN05444853_1491"/>
<evidence type="ECO:0000313" key="2">
    <source>
        <dbReference type="Proteomes" id="UP000198883"/>
    </source>
</evidence>
<dbReference type="RefSeq" id="WP_256211162.1">
    <property type="nucleotide sequence ID" value="NZ_FOBN01000049.1"/>
</dbReference>
<dbReference type="Pfam" id="PF23793">
    <property type="entry name" value="LysC"/>
    <property type="match status" value="1"/>
</dbReference>
<dbReference type="EMBL" id="FOBN01000049">
    <property type="protein sequence ID" value="SEM68734.1"/>
    <property type="molecule type" value="Genomic_DNA"/>
</dbReference>
<accession>A0A1H8AFN6</accession>
<evidence type="ECO:0000313" key="1">
    <source>
        <dbReference type="EMBL" id="SEM68734.1"/>
    </source>
</evidence>
<feature type="non-terminal residue" evidence="1">
    <location>
        <position position="1"/>
    </location>
</feature>
<gene>
    <name evidence="1" type="ORF">SAMN05444853_1491</name>
</gene>
<dbReference type="Proteomes" id="UP000198883">
    <property type="component" value="Unassembled WGS sequence"/>
</dbReference>
<sequence length="61" mass="7028">SVVTKVEKVRVPIAYLVECKQTVFNGKTYGDVIRFLITVIEERDICAKQINLIKEWQGESE</sequence>
<protein>
    <submittedName>
        <fullName evidence="1">Uncharacterized protein</fullName>
    </submittedName>
</protein>
<reference evidence="2" key="1">
    <citation type="submission" date="2016-10" db="EMBL/GenBank/DDBJ databases">
        <authorList>
            <person name="Varghese N."/>
            <person name="Submissions S."/>
        </authorList>
    </citation>
    <scope>NUCLEOTIDE SEQUENCE [LARGE SCALE GENOMIC DNA]</scope>
    <source>
        <strain evidence="2">DSM 24204</strain>
    </source>
</reference>
<name>A0A1H8AFN6_9PAST</name>
<organism evidence="1 2">
    <name type="scientific">Phocoenobacter skyensis</name>
    <dbReference type="NCBI Taxonomy" id="97481"/>
    <lineage>
        <taxon>Bacteria</taxon>
        <taxon>Pseudomonadati</taxon>
        <taxon>Pseudomonadota</taxon>
        <taxon>Gammaproteobacteria</taxon>
        <taxon>Pasteurellales</taxon>
        <taxon>Pasteurellaceae</taxon>
        <taxon>Phocoenobacter</taxon>
    </lineage>
</organism>
<dbReference type="AlphaFoldDB" id="A0A1H8AFN6"/>
<dbReference type="InterPro" id="IPR058979">
    <property type="entry name" value="LysC-like"/>
</dbReference>